<reference evidence="6" key="1">
    <citation type="submission" date="2016-10" db="EMBL/GenBank/DDBJ databases">
        <authorList>
            <person name="Varghese N."/>
            <person name="Submissions S."/>
        </authorList>
    </citation>
    <scope>NUCLEOTIDE SEQUENCE [LARGE SCALE GENOMIC DNA]</scope>
    <source>
        <strain evidence="6">CGMCC 1.11014</strain>
    </source>
</reference>
<evidence type="ECO:0000313" key="5">
    <source>
        <dbReference type="EMBL" id="SFV05711.1"/>
    </source>
</evidence>
<dbReference type="PANTHER" id="PTHR43085:SF15">
    <property type="entry name" value="2-DEHYDRO-3-DEOXYGLUCONOKINASE"/>
    <property type="match status" value="1"/>
</dbReference>
<evidence type="ECO:0000313" key="6">
    <source>
        <dbReference type="Proteomes" id="UP000199391"/>
    </source>
</evidence>
<evidence type="ECO:0000256" key="3">
    <source>
        <dbReference type="ARBA" id="ARBA00022777"/>
    </source>
</evidence>
<dbReference type="STRING" id="1035707.SAMN05216552_102478"/>
<dbReference type="GO" id="GO:0019698">
    <property type="term" value="P:D-galacturonate catabolic process"/>
    <property type="evidence" value="ECO:0007669"/>
    <property type="project" value="TreeGrafter"/>
</dbReference>
<keyword evidence="2" id="KW-0808">Transferase</keyword>
<keyword evidence="6" id="KW-1185">Reference proteome</keyword>
<accession>A0A1I7L7M0</accession>
<dbReference type="Proteomes" id="UP000199391">
    <property type="component" value="Unassembled WGS sequence"/>
</dbReference>
<sequence>MTAQLLLVGECMLELRAESADRLSHSAAGDTFNTAVYLKRLLPELPVRYVSALGDDQMSGIIRAHMGRHGVDDGLVCSLPGRTPGLYAIETDAAGERKFSYWRAQSAARGMLDEAHLARLYAALPDCRWLFLTGITLAILDDERRAALLALATRVRELGGWVIVDDNHRPALWKAEPARLWLDQALRICTHALLGFDDQAQLYGDADPQAMLARILRNKTSEVVIKAGSAGCLVGGHGIEPRAVAGRPVRAVDTTAAGDSFNAGYLAARLSGQPPPEAAAYGCGLAGIVVAHRGAIIPLESMPAPPAERVRREP</sequence>
<dbReference type="OrthoDB" id="9795789at2"/>
<dbReference type="Gene3D" id="3.40.1190.20">
    <property type="match status" value="1"/>
</dbReference>
<dbReference type="RefSeq" id="WP_093557847.1">
    <property type="nucleotide sequence ID" value="NZ_FPBO01000024.1"/>
</dbReference>
<dbReference type="EMBL" id="FPBO01000024">
    <property type="protein sequence ID" value="SFV05711.1"/>
    <property type="molecule type" value="Genomic_DNA"/>
</dbReference>
<protein>
    <submittedName>
        <fullName evidence="5">2-dehydro-3-deoxygluconokinase</fullName>
    </submittedName>
</protein>
<dbReference type="SUPFAM" id="SSF53613">
    <property type="entry name" value="Ribokinase-like"/>
    <property type="match status" value="1"/>
</dbReference>
<dbReference type="InterPro" id="IPR029056">
    <property type="entry name" value="Ribokinase-like"/>
</dbReference>
<dbReference type="GO" id="GO:0006974">
    <property type="term" value="P:DNA damage response"/>
    <property type="evidence" value="ECO:0007669"/>
    <property type="project" value="TreeGrafter"/>
</dbReference>
<dbReference type="Pfam" id="PF00294">
    <property type="entry name" value="PfkB"/>
    <property type="match status" value="1"/>
</dbReference>
<proteinExistence type="inferred from homology"/>
<dbReference type="CDD" id="cd01166">
    <property type="entry name" value="KdgK"/>
    <property type="match status" value="1"/>
</dbReference>
<keyword evidence="3 5" id="KW-0418">Kinase</keyword>
<comment type="similarity">
    <text evidence="1">Belongs to the carbohydrate kinase PfkB family.</text>
</comment>
<organism evidence="5 6">
    <name type="scientific">Pseudoduganella namucuonensis</name>
    <dbReference type="NCBI Taxonomy" id="1035707"/>
    <lineage>
        <taxon>Bacteria</taxon>
        <taxon>Pseudomonadati</taxon>
        <taxon>Pseudomonadota</taxon>
        <taxon>Betaproteobacteria</taxon>
        <taxon>Burkholderiales</taxon>
        <taxon>Oxalobacteraceae</taxon>
        <taxon>Telluria group</taxon>
        <taxon>Pseudoduganella</taxon>
    </lineage>
</organism>
<gene>
    <name evidence="5" type="ORF">SAMN05216552_102478</name>
</gene>
<dbReference type="GO" id="GO:0008673">
    <property type="term" value="F:2-dehydro-3-deoxygluconokinase activity"/>
    <property type="evidence" value="ECO:0007669"/>
    <property type="project" value="TreeGrafter"/>
</dbReference>
<evidence type="ECO:0000256" key="2">
    <source>
        <dbReference type="ARBA" id="ARBA00022679"/>
    </source>
</evidence>
<dbReference type="PANTHER" id="PTHR43085">
    <property type="entry name" value="HEXOKINASE FAMILY MEMBER"/>
    <property type="match status" value="1"/>
</dbReference>
<dbReference type="InterPro" id="IPR011611">
    <property type="entry name" value="PfkB_dom"/>
</dbReference>
<dbReference type="AlphaFoldDB" id="A0A1I7L7M0"/>
<dbReference type="GO" id="GO:0005829">
    <property type="term" value="C:cytosol"/>
    <property type="evidence" value="ECO:0007669"/>
    <property type="project" value="TreeGrafter"/>
</dbReference>
<evidence type="ECO:0000259" key="4">
    <source>
        <dbReference type="Pfam" id="PF00294"/>
    </source>
</evidence>
<dbReference type="InterPro" id="IPR050306">
    <property type="entry name" value="PfkB_Carbo_kinase"/>
</dbReference>
<evidence type="ECO:0000256" key="1">
    <source>
        <dbReference type="ARBA" id="ARBA00010688"/>
    </source>
</evidence>
<dbReference type="PROSITE" id="PS00584">
    <property type="entry name" value="PFKB_KINASES_2"/>
    <property type="match status" value="1"/>
</dbReference>
<dbReference type="InterPro" id="IPR002173">
    <property type="entry name" value="Carboh/pur_kinase_PfkB_CS"/>
</dbReference>
<name>A0A1I7L7M0_9BURK</name>
<dbReference type="GO" id="GO:0042840">
    <property type="term" value="P:D-glucuronate catabolic process"/>
    <property type="evidence" value="ECO:0007669"/>
    <property type="project" value="TreeGrafter"/>
</dbReference>
<feature type="domain" description="Carbohydrate kinase PfkB" evidence="4">
    <location>
        <begin position="4"/>
        <end position="300"/>
    </location>
</feature>